<proteinExistence type="predicted"/>
<feature type="non-terminal residue" evidence="1">
    <location>
        <position position="1"/>
    </location>
</feature>
<protein>
    <submittedName>
        <fullName evidence="1">Cysteine synthase</fullName>
    </submittedName>
</protein>
<comment type="caution">
    <text evidence="1">The sequence shown here is derived from an EMBL/GenBank/DDBJ whole genome shotgun (WGS) entry which is preliminary data.</text>
</comment>
<dbReference type="Gene3D" id="3.40.50.1100">
    <property type="match status" value="1"/>
</dbReference>
<reference evidence="1 2" key="1">
    <citation type="submission" date="2018-11" db="EMBL/GenBank/DDBJ databases">
        <title>Genetic determinants and prediction of antibiotic resistance phenotypes in Helicobacter pylori.</title>
        <authorList>
            <person name="Wagner K."/>
        </authorList>
    </citation>
    <scope>NUCLEOTIDE SEQUENCE [LARGE SCALE GENOMIC DNA]</scope>
    <source>
        <strain evidence="1 2">ZH70</strain>
    </source>
</reference>
<sequence>AALKEAQRLPEGSQVLTIFPDVADRYLSKGIYL</sequence>
<organism evidence="1 2">
    <name type="scientific">Helicobacter pylori</name>
    <name type="common">Campylobacter pylori</name>
    <dbReference type="NCBI Taxonomy" id="210"/>
    <lineage>
        <taxon>Bacteria</taxon>
        <taxon>Pseudomonadati</taxon>
        <taxon>Campylobacterota</taxon>
        <taxon>Epsilonproteobacteria</taxon>
        <taxon>Campylobacterales</taxon>
        <taxon>Helicobacteraceae</taxon>
        <taxon>Helicobacter</taxon>
    </lineage>
</organism>
<accession>A0A438WCA2</accession>
<dbReference type="AlphaFoldDB" id="A0A438WCA2"/>
<name>A0A438WCA2_HELPX</name>
<evidence type="ECO:0000313" key="1">
    <source>
        <dbReference type="EMBL" id="RVZ21845.1"/>
    </source>
</evidence>
<dbReference type="Proteomes" id="UP000289022">
    <property type="component" value="Unassembled WGS sequence"/>
</dbReference>
<dbReference type="InterPro" id="IPR036052">
    <property type="entry name" value="TrpB-like_PALP_sf"/>
</dbReference>
<dbReference type="EMBL" id="RJGP01001222">
    <property type="protein sequence ID" value="RVZ21845.1"/>
    <property type="molecule type" value="Genomic_DNA"/>
</dbReference>
<evidence type="ECO:0000313" key="2">
    <source>
        <dbReference type="Proteomes" id="UP000289022"/>
    </source>
</evidence>
<gene>
    <name evidence="1" type="ORF">EC518_12945</name>
</gene>